<accession>W9WS05</accession>
<evidence type="ECO:0000313" key="1">
    <source>
        <dbReference type="EMBL" id="EXJ61134.1"/>
    </source>
</evidence>
<dbReference type="EMBL" id="AMGW01000003">
    <property type="protein sequence ID" value="EXJ61134.1"/>
    <property type="molecule type" value="Genomic_DNA"/>
</dbReference>
<dbReference type="VEuPathDB" id="FungiDB:A1O7_05287"/>
<protein>
    <submittedName>
        <fullName evidence="1">Uncharacterized protein</fullName>
    </submittedName>
</protein>
<dbReference type="Proteomes" id="UP000019473">
    <property type="component" value="Unassembled WGS sequence"/>
</dbReference>
<dbReference type="AlphaFoldDB" id="W9WS05"/>
<dbReference type="OrthoDB" id="3940621at2759"/>
<organism evidence="1 2">
    <name type="scientific">Cladophialophora yegresii CBS 114405</name>
    <dbReference type="NCBI Taxonomy" id="1182544"/>
    <lineage>
        <taxon>Eukaryota</taxon>
        <taxon>Fungi</taxon>
        <taxon>Dikarya</taxon>
        <taxon>Ascomycota</taxon>
        <taxon>Pezizomycotina</taxon>
        <taxon>Eurotiomycetes</taxon>
        <taxon>Chaetothyriomycetidae</taxon>
        <taxon>Chaetothyriales</taxon>
        <taxon>Herpotrichiellaceae</taxon>
        <taxon>Cladophialophora</taxon>
    </lineage>
</organism>
<name>W9WS05_9EURO</name>
<sequence length="398" mass="44984">MGKPFADLPVELHLQIFKECIKQRSISMLYLNKALYDELVAELYDFHVFRITVDPSAADFRIALFDGTKHFLPAHSDHIREPACLVGKKIPFDKLKEIRIDILPPDRREPAQLICAWMQITRLLVWLLPQPKAVSPPLSETQIKPAPNNTGLHLPHVHVSFLEQESRRWQKSIAATAGQPEMIDLNVLLSAFRRIRYAQRLSVTIPDGCKTDHLSEYCSETECLATMQSPFGSQPGDSRIQSIEDILHTTLEGVLDDLPGPLAAQLRLERFASWCSQYEDCHQRRISGSTYADRPGHFGGIPNAAMRRQRDRSFKDRFDGVVMYSLAVSKARSPLPWHEQWAAVFPNGIPPKSSEEYLDMLNSEDGISAMLAGLMVRAVDANNRLRLRFPCCQEAGSA</sequence>
<dbReference type="STRING" id="1182544.W9WS05"/>
<comment type="caution">
    <text evidence="1">The sequence shown here is derived from an EMBL/GenBank/DDBJ whole genome shotgun (WGS) entry which is preliminary data.</text>
</comment>
<dbReference type="GeneID" id="19179872"/>
<evidence type="ECO:0000313" key="2">
    <source>
        <dbReference type="Proteomes" id="UP000019473"/>
    </source>
</evidence>
<dbReference type="RefSeq" id="XP_007757487.1">
    <property type="nucleotide sequence ID" value="XM_007759297.1"/>
</dbReference>
<dbReference type="HOGENOM" id="CLU_054793_0_0_1"/>
<proteinExistence type="predicted"/>
<gene>
    <name evidence="1" type="ORF">A1O7_05287</name>
</gene>
<keyword evidence="2" id="KW-1185">Reference proteome</keyword>
<reference evidence="1 2" key="1">
    <citation type="submission" date="2013-03" db="EMBL/GenBank/DDBJ databases">
        <title>The Genome Sequence of Cladophialophora yegresii CBS 114405.</title>
        <authorList>
            <consortium name="The Broad Institute Genomics Platform"/>
            <person name="Cuomo C."/>
            <person name="de Hoog S."/>
            <person name="Gorbushina A."/>
            <person name="Walker B."/>
            <person name="Young S.K."/>
            <person name="Zeng Q."/>
            <person name="Gargeya S."/>
            <person name="Fitzgerald M."/>
            <person name="Haas B."/>
            <person name="Abouelleil A."/>
            <person name="Allen A.W."/>
            <person name="Alvarado L."/>
            <person name="Arachchi H.M."/>
            <person name="Berlin A.M."/>
            <person name="Chapman S.B."/>
            <person name="Gainer-Dewar J."/>
            <person name="Goldberg J."/>
            <person name="Griggs A."/>
            <person name="Gujja S."/>
            <person name="Hansen M."/>
            <person name="Howarth C."/>
            <person name="Imamovic A."/>
            <person name="Ireland A."/>
            <person name="Larimer J."/>
            <person name="McCowan C."/>
            <person name="Murphy C."/>
            <person name="Pearson M."/>
            <person name="Poon T.W."/>
            <person name="Priest M."/>
            <person name="Roberts A."/>
            <person name="Saif S."/>
            <person name="Shea T."/>
            <person name="Sisk P."/>
            <person name="Sykes S."/>
            <person name="Wortman J."/>
            <person name="Nusbaum C."/>
            <person name="Birren B."/>
        </authorList>
    </citation>
    <scope>NUCLEOTIDE SEQUENCE [LARGE SCALE GENOMIC DNA]</scope>
    <source>
        <strain evidence="1 2">CBS 114405</strain>
    </source>
</reference>